<organism evidence="2 3">
    <name type="scientific">Enterococcus faecium</name>
    <name type="common">Streptococcus faecium</name>
    <dbReference type="NCBI Taxonomy" id="1352"/>
    <lineage>
        <taxon>Bacteria</taxon>
        <taxon>Bacillati</taxon>
        <taxon>Bacillota</taxon>
        <taxon>Bacilli</taxon>
        <taxon>Lactobacillales</taxon>
        <taxon>Enterococcaceae</taxon>
        <taxon>Enterococcus</taxon>
    </lineage>
</organism>
<dbReference type="EMBL" id="NGKW01000004">
    <property type="protein sequence ID" value="OTN93283.1"/>
    <property type="molecule type" value="Genomic_DNA"/>
</dbReference>
<proteinExistence type="predicted"/>
<dbReference type="AlphaFoldDB" id="A0A242BCQ3"/>
<evidence type="ECO:0000313" key="1">
    <source>
        <dbReference type="EMBL" id="KAA0690374.1"/>
    </source>
</evidence>
<gene>
    <name evidence="2" type="ORF">A5810_002145</name>
    <name evidence="1" type="ORF">DTX73_08635</name>
</gene>
<protein>
    <submittedName>
        <fullName evidence="2">Uncharacterized protein</fullName>
    </submittedName>
</protein>
<reference evidence="2 3" key="1">
    <citation type="submission" date="2017-05" db="EMBL/GenBank/DDBJ databases">
        <title>The Genome Sequence of Enterococcus faecium 7H8_DIV0219.</title>
        <authorList>
            <consortium name="The Broad Institute Genomics Platform"/>
            <consortium name="The Broad Institute Genomic Center for Infectious Diseases"/>
            <person name="Earl A."/>
            <person name="Manson A."/>
            <person name="Schwartman J."/>
            <person name="Gilmore M."/>
            <person name="Abouelleil A."/>
            <person name="Cao P."/>
            <person name="Chapman S."/>
            <person name="Cusick C."/>
            <person name="Shea T."/>
            <person name="Young S."/>
            <person name="Neafsey D."/>
            <person name="Nusbaum C."/>
            <person name="Birren B."/>
        </authorList>
    </citation>
    <scope>NUCLEOTIDE SEQUENCE [LARGE SCALE GENOMIC DNA]</scope>
    <source>
        <strain evidence="2 3">7H8_DIV0219</strain>
    </source>
</reference>
<reference evidence="1 4" key="2">
    <citation type="submission" date="2018-07" db="EMBL/GenBank/DDBJ databases">
        <title>High quality draft genome sequencing of Enterococcus faecium exhibiting probiotic potential isolated from mucus of freshwater fish.</title>
        <authorList>
            <person name="El-Jeni R."/>
            <person name="Ghedira K."/>
            <person name="Abdelhak S."/>
            <person name="El-Bour M."/>
            <person name="Bouhaouala-Zahar B."/>
        </authorList>
    </citation>
    <scope>NUCLEOTIDE SEQUENCE [LARGE SCALE GENOMIC DNA]</scope>
    <source>
        <strain evidence="1 4">R.A73</strain>
    </source>
</reference>
<dbReference type="Proteomes" id="UP000194885">
    <property type="component" value="Unassembled WGS sequence"/>
</dbReference>
<dbReference type="Proteomes" id="UP000448762">
    <property type="component" value="Unassembled WGS sequence"/>
</dbReference>
<dbReference type="RefSeq" id="WP_010732160.1">
    <property type="nucleotide sequence ID" value="NZ_JABTDD010000003.1"/>
</dbReference>
<comment type="caution">
    <text evidence="2">The sequence shown here is derived from an EMBL/GenBank/DDBJ whole genome shotgun (WGS) entry which is preliminary data.</text>
</comment>
<name>A0A242BCQ3_ENTFC</name>
<evidence type="ECO:0000313" key="4">
    <source>
        <dbReference type="Proteomes" id="UP000448762"/>
    </source>
</evidence>
<evidence type="ECO:0000313" key="2">
    <source>
        <dbReference type="EMBL" id="OTN93283.1"/>
    </source>
</evidence>
<evidence type="ECO:0000313" key="3">
    <source>
        <dbReference type="Proteomes" id="UP000194885"/>
    </source>
</evidence>
<dbReference type="EMBL" id="QOVC01000006">
    <property type="protein sequence ID" value="KAA0690374.1"/>
    <property type="molecule type" value="Genomic_DNA"/>
</dbReference>
<sequence>MNEFLMQLLKELEKNLHRSNVRSVGMGVSQQIWAEKRLTDQNHQMTAEEAAQEFSNRHAHLKESVKGQFAEKLTELFQRQEKELKQFR</sequence>
<accession>A0A242BCQ3</accession>